<dbReference type="PANTHER" id="PTHR32552">
    <property type="entry name" value="FERRICHROME IRON RECEPTOR-RELATED"/>
    <property type="match status" value="1"/>
</dbReference>
<dbReference type="Pfam" id="PF00593">
    <property type="entry name" value="TonB_dep_Rec_b-barrel"/>
    <property type="match status" value="1"/>
</dbReference>
<protein>
    <submittedName>
        <fullName evidence="17">TonB-dependent receptor</fullName>
    </submittedName>
</protein>
<dbReference type="PANTHER" id="PTHR32552:SF81">
    <property type="entry name" value="TONB-DEPENDENT OUTER MEMBRANE RECEPTOR"/>
    <property type="match status" value="1"/>
</dbReference>
<evidence type="ECO:0000313" key="18">
    <source>
        <dbReference type="Proteomes" id="UP000430272"/>
    </source>
</evidence>
<feature type="region of interest" description="Disordered" evidence="13">
    <location>
        <begin position="26"/>
        <end position="55"/>
    </location>
</feature>
<evidence type="ECO:0000256" key="3">
    <source>
        <dbReference type="ARBA" id="ARBA00022452"/>
    </source>
</evidence>
<dbReference type="Pfam" id="PF07715">
    <property type="entry name" value="Plug"/>
    <property type="match status" value="1"/>
</dbReference>
<keyword evidence="3 11" id="KW-1134">Transmembrane beta strand</keyword>
<reference evidence="17 18" key="1">
    <citation type="submission" date="2019-12" db="EMBL/GenBank/DDBJ databases">
        <title>Genomic-based taxomic classification of the family Erythrobacteraceae.</title>
        <authorList>
            <person name="Xu L."/>
        </authorList>
    </citation>
    <scope>NUCLEOTIDE SEQUENCE [LARGE SCALE GENOMIC DNA]</scope>
    <source>
        <strain evidence="17 18">JCM 17468</strain>
    </source>
</reference>
<evidence type="ECO:0000313" key="17">
    <source>
        <dbReference type="EMBL" id="MXO52581.1"/>
    </source>
</evidence>
<proteinExistence type="inferred from homology"/>
<evidence type="ECO:0000259" key="15">
    <source>
        <dbReference type="Pfam" id="PF00593"/>
    </source>
</evidence>
<keyword evidence="6" id="KW-0408">Iron</keyword>
<dbReference type="InterPro" id="IPR012910">
    <property type="entry name" value="Plug_dom"/>
</dbReference>
<name>A0A844Y3L1_9SPHN</name>
<dbReference type="GO" id="GO:0006826">
    <property type="term" value="P:iron ion transport"/>
    <property type="evidence" value="ECO:0007669"/>
    <property type="project" value="UniProtKB-KW"/>
</dbReference>
<evidence type="ECO:0000256" key="6">
    <source>
        <dbReference type="ARBA" id="ARBA00023004"/>
    </source>
</evidence>
<evidence type="ECO:0000256" key="8">
    <source>
        <dbReference type="ARBA" id="ARBA00023077"/>
    </source>
</evidence>
<dbReference type="OrthoDB" id="9760333at2"/>
<dbReference type="Gene3D" id="2.40.170.20">
    <property type="entry name" value="TonB-dependent receptor, beta-barrel domain"/>
    <property type="match status" value="3"/>
</dbReference>
<dbReference type="RefSeq" id="WP_160659552.1">
    <property type="nucleotide sequence ID" value="NZ_BAABDV010000001.1"/>
</dbReference>
<comment type="subcellular location">
    <subcellularLocation>
        <location evidence="1 11">Cell outer membrane</location>
        <topology evidence="1 11">Multi-pass membrane protein</topology>
    </subcellularLocation>
</comment>
<evidence type="ECO:0000256" key="9">
    <source>
        <dbReference type="ARBA" id="ARBA00023136"/>
    </source>
</evidence>
<evidence type="ECO:0000256" key="11">
    <source>
        <dbReference type="PROSITE-ProRule" id="PRU01360"/>
    </source>
</evidence>
<dbReference type="InterPro" id="IPR036942">
    <property type="entry name" value="Beta-barrel_TonB_sf"/>
</dbReference>
<evidence type="ECO:0000256" key="7">
    <source>
        <dbReference type="ARBA" id="ARBA00023065"/>
    </source>
</evidence>
<accession>A0A844Y3L1</accession>
<keyword evidence="2 11" id="KW-0813">Transport</keyword>
<dbReference type="InterPro" id="IPR039426">
    <property type="entry name" value="TonB-dep_rcpt-like"/>
</dbReference>
<dbReference type="AlphaFoldDB" id="A0A844Y3L1"/>
<keyword evidence="14" id="KW-0732">Signal</keyword>
<feature type="domain" description="TonB-dependent receptor plug" evidence="16">
    <location>
        <begin position="72"/>
        <end position="186"/>
    </location>
</feature>
<dbReference type="InterPro" id="IPR000531">
    <property type="entry name" value="Beta-barrel_TonB"/>
</dbReference>
<dbReference type="Proteomes" id="UP000430272">
    <property type="component" value="Unassembled WGS sequence"/>
</dbReference>
<keyword evidence="4" id="KW-0410">Iron transport</keyword>
<comment type="caution">
    <text evidence="17">The sequence shown here is derived from an EMBL/GenBank/DDBJ whole genome shotgun (WGS) entry which is preliminary data.</text>
</comment>
<evidence type="ECO:0000256" key="14">
    <source>
        <dbReference type="SAM" id="SignalP"/>
    </source>
</evidence>
<feature type="chain" id="PRO_5032533491" evidence="14">
    <location>
        <begin position="24"/>
        <end position="902"/>
    </location>
</feature>
<evidence type="ECO:0000256" key="4">
    <source>
        <dbReference type="ARBA" id="ARBA00022496"/>
    </source>
</evidence>
<evidence type="ECO:0000256" key="2">
    <source>
        <dbReference type="ARBA" id="ARBA00022448"/>
    </source>
</evidence>
<dbReference type="GO" id="GO:0009279">
    <property type="term" value="C:cell outer membrane"/>
    <property type="evidence" value="ECO:0007669"/>
    <property type="project" value="UniProtKB-SubCell"/>
</dbReference>
<feature type="signal peptide" evidence="14">
    <location>
        <begin position="1"/>
        <end position="23"/>
    </location>
</feature>
<dbReference type="EMBL" id="WTYD01000001">
    <property type="protein sequence ID" value="MXO52581.1"/>
    <property type="molecule type" value="Genomic_DNA"/>
</dbReference>
<comment type="similarity">
    <text evidence="11 12">Belongs to the TonB-dependent receptor family.</text>
</comment>
<keyword evidence="5 11" id="KW-0812">Transmembrane</keyword>
<dbReference type="PROSITE" id="PS52016">
    <property type="entry name" value="TONB_DEPENDENT_REC_3"/>
    <property type="match status" value="1"/>
</dbReference>
<evidence type="ECO:0000256" key="5">
    <source>
        <dbReference type="ARBA" id="ARBA00022692"/>
    </source>
</evidence>
<gene>
    <name evidence="17" type="ORF">GRI47_00990</name>
</gene>
<dbReference type="SUPFAM" id="SSF56935">
    <property type="entry name" value="Porins"/>
    <property type="match status" value="1"/>
</dbReference>
<evidence type="ECO:0000259" key="16">
    <source>
        <dbReference type="Pfam" id="PF07715"/>
    </source>
</evidence>
<keyword evidence="18" id="KW-1185">Reference proteome</keyword>
<evidence type="ECO:0000256" key="13">
    <source>
        <dbReference type="SAM" id="MobiDB-lite"/>
    </source>
</evidence>
<keyword evidence="9 11" id="KW-0472">Membrane</keyword>
<keyword evidence="8 12" id="KW-0798">TonB box</keyword>
<feature type="domain" description="TonB-dependent receptor-like beta-barrel" evidence="15">
    <location>
        <begin position="360"/>
        <end position="868"/>
    </location>
</feature>
<keyword evidence="7" id="KW-0406">Ion transport</keyword>
<sequence length="902" mass="97401">MKNHATGASIGALAIALAAPAAAQQSATPQTSSAPSQAGAQTGTQAATQPAAQRQGGLQTIVVTAQRRSENLQDVPISVQALGEEQLDQLNISTFDDYLEELPTVTAGGGSPGQSTIYIRGLASTTPNLTTAGVAGLAPNVSLYLDEQPLSQPGRNLDVYAADLERIEVLSGPQGTLFGASSQAGVVRLITNKPELGAFDAKVTLGTAFTKGGETSYNAEAMLNVPIFDSLALRGVVYLDDQGGYVDNVAGIRTARESARFRPAGTVRRNGVPVAPNRAGFQAGADFSNVTFLEANNAGLVEEDFNDTQYSGFRVTALYEVSPDWQITLAHSRQSLESDGVFFSDPELDLDDLEIQRFEDDRLEDDFSNTAWSVEGRLGMLDVIYNGAYTDRETEQRIDYSDYLFAGQYLPYYICDGSVSYPGDAAPSGTCQPPNAFVTSDTDLTKFTQELRVNTPEENRFRVSAGGFYSRLVLKERNDYNYPGNIAAAPFGAFAPNFPFPGAFQSDPGPLPATAIFRNDVKRTDEQIGLFGQASFDIVPDLISITGGARYYDVAVDFEGTANSSFCNSGAAQDADAFGTNISDLYDGDGQYTFIGSCNADLRQTFDLNDSLADIQAAGLSAAQAQQVFNAVRAPDEARTKGVIFKGTVNFTPTEDLLFYATYSEGFRPGLLNRPGGAQGPGGFTVPFELESDEVQNYEVGAKTQLFDRQLRINGSLFYVDISNLQTTIFDPSITNLFFSDNAANAEIKGLEADFTFAPYAMPGLTLSGAISLLDTEITEVLTPTDDVQEGSDLAYAPSFQGNLRVRYEWDLSDRLEAFVQPSVSHSASKFTDIVAINRLELDSYTLVNLSAGVSYDQWKFEVYGANLFDERAQIAGDFYYDRPRIVTNRPLTVGLKASFSY</sequence>
<evidence type="ECO:0000256" key="10">
    <source>
        <dbReference type="ARBA" id="ARBA00023237"/>
    </source>
</evidence>
<evidence type="ECO:0000256" key="12">
    <source>
        <dbReference type="RuleBase" id="RU003357"/>
    </source>
</evidence>
<keyword evidence="10 11" id="KW-0998">Cell outer membrane</keyword>
<keyword evidence="17" id="KW-0675">Receptor</keyword>
<organism evidence="17 18">
    <name type="scientific">Qipengyuania pelagi</name>
    <dbReference type="NCBI Taxonomy" id="994320"/>
    <lineage>
        <taxon>Bacteria</taxon>
        <taxon>Pseudomonadati</taxon>
        <taxon>Pseudomonadota</taxon>
        <taxon>Alphaproteobacteria</taxon>
        <taxon>Sphingomonadales</taxon>
        <taxon>Erythrobacteraceae</taxon>
        <taxon>Qipengyuania</taxon>
    </lineage>
</organism>
<evidence type="ECO:0000256" key="1">
    <source>
        <dbReference type="ARBA" id="ARBA00004571"/>
    </source>
</evidence>